<dbReference type="InterPro" id="IPR021109">
    <property type="entry name" value="Peptidase_aspartic_dom_sf"/>
</dbReference>
<evidence type="ECO:0000256" key="3">
    <source>
        <dbReference type="PIRSR" id="PIRSR601461-1"/>
    </source>
</evidence>
<dbReference type="Pfam" id="PF00026">
    <property type="entry name" value="Asp"/>
    <property type="match status" value="1"/>
</dbReference>
<evidence type="ECO:0000256" key="2">
    <source>
        <dbReference type="ARBA" id="ARBA00022750"/>
    </source>
</evidence>
<dbReference type="PANTHER" id="PTHR47966:SF6">
    <property type="entry name" value="PEPTIDASE A1 DOMAIN-CONTAINING PROTEIN"/>
    <property type="match status" value="1"/>
</dbReference>
<dbReference type="GO" id="GO:0006508">
    <property type="term" value="P:proteolysis"/>
    <property type="evidence" value="ECO:0007669"/>
    <property type="project" value="UniProtKB-KW"/>
</dbReference>
<proteinExistence type="inferred from homology"/>
<dbReference type="FunFam" id="2.40.70.10:FF:000008">
    <property type="entry name" value="Cathepsin D"/>
    <property type="match status" value="1"/>
</dbReference>
<dbReference type="PROSITE" id="PS00141">
    <property type="entry name" value="ASP_PROTEASE"/>
    <property type="match status" value="1"/>
</dbReference>
<dbReference type="PANTHER" id="PTHR47966">
    <property type="entry name" value="BETA-SITE APP-CLEAVING ENZYME, ISOFORM A-RELATED"/>
    <property type="match status" value="1"/>
</dbReference>
<evidence type="ECO:0000256" key="4">
    <source>
        <dbReference type="RuleBase" id="RU000454"/>
    </source>
</evidence>
<dbReference type="InterPro" id="IPR001461">
    <property type="entry name" value="Aspartic_peptidase_A1"/>
</dbReference>
<evidence type="ECO:0000313" key="8">
    <source>
        <dbReference type="Proteomes" id="UP000076727"/>
    </source>
</evidence>
<dbReference type="Proteomes" id="UP000076727">
    <property type="component" value="Unassembled WGS sequence"/>
</dbReference>
<dbReference type="SUPFAM" id="SSF50630">
    <property type="entry name" value="Acid proteases"/>
    <property type="match status" value="1"/>
</dbReference>
<dbReference type="GO" id="GO:0004190">
    <property type="term" value="F:aspartic-type endopeptidase activity"/>
    <property type="evidence" value="ECO:0007669"/>
    <property type="project" value="UniProtKB-KW"/>
</dbReference>
<feature type="active site" evidence="3">
    <location>
        <position position="108"/>
    </location>
</feature>
<dbReference type="AlphaFoldDB" id="A0A165SHK2"/>
<feature type="domain" description="Peptidase A1" evidence="6">
    <location>
        <begin position="90"/>
        <end position="421"/>
    </location>
</feature>
<dbReference type="OrthoDB" id="771136at2759"/>
<dbReference type="CDD" id="cd05471">
    <property type="entry name" value="pepsin_like"/>
    <property type="match status" value="1"/>
</dbReference>
<evidence type="ECO:0000256" key="5">
    <source>
        <dbReference type="SAM" id="SignalP"/>
    </source>
</evidence>
<keyword evidence="5" id="KW-0732">Signal</keyword>
<comment type="similarity">
    <text evidence="1 4">Belongs to the peptidase A1 family.</text>
</comment>
<gene>
    <name evidence="7" type="ORF">DAEQUDRAFT_706293</name>
</gene>
<dbReference type="PRINTS" id="PR00792">
    <property type="entry name" value="PEPSIN"/>
</dbReference>
<keyword evidence="4" id="KW-0378">Hydrolase</keyword>
<keyword evidence="8" id="KW-1185">Reference proteome</keyword>
<dbReference type="InterPro" id="IPR034164">
    <property type="entry name" value="Pepsin-like_dom"/>
</dbReference>
<protein>
    <submittedName>
        <fullName evidence="7">Acid protease</fullName>
    </submittedName>
</protein>
<dbReference type="Gene3D" id="2.40.70.10">
    <property type="entry name" value="Acid Proteases"/>
    <property type="match status" value="2"/>
</dbReference>
<dbReference type="InterPro" id="IPR001969">
    <property type="entry name" value="Aspartic_peptidase_AS"/>
</dbReference>
<reference evidence="7 8" key="1">
    <citation type="journal article" date="2016" name="Mol. Biol. Evol.">
        <title>Comparative Genomics of Early-Diverging Mushroom-Forming Fungi Provides Insights into the Origins of Lignocellulose Decay Capabilities.</title>
        <authorList>
            <person name="Nagy L.G."/>
            <person name="Riley R."/>
            <person name="Tritt A."/>
            <person name="Adam C."/>
            <person name="Daum C."/>
            <person name="Floudas D."/>
            <person name="Sun H."/>
            <person name="Yadav J.S."/>
            <person name="Pangilinan J."/>
            <person name="Larsson K.H."/>
            <person name="Matsuura K."/>
            <person name="Barry K."/>
            <person name="Labutti K."/>
            <person name="Kuo R."/>
            <person name="Ohm R.A."/>
            <person name="Bhattacharya S.S."/>
            <person name="Shirouzu T."/>
            <person name="Yoshinaga Y."/>
            <person name="Martin F.M."/>
            <person name="Grigoriev I.V."/>
            <person name="Hibbett D.S."/>
        </authorList>
    </citation>
    <scope>NUCLEOTIDE SEQUENCE [LARGE SCALE GENOMIC DNA]</scope>
    <source>
        <strain evidence="7 8">L-15889</strain>
    </source>
</reference>
<evidence type="ECO:0000259" key="6">
    <source>
        <dbReference type="PROSITE" id="PS51767"/>
    </source>
</evidence>
<name>A0A165SHK2_9APHY</name>
<evidence type="ECO:0000313" key="7">
    <source>
        <dbReference type="EMBL" id="KZT72002.1"/>
    </source>
</evidence>
<dbReference type="InterPro" id="IPR033121">
    <property type="entry name" value="PEPTIDASE_A1"/>
</dbReference>
<feature type="signal peptide" evidence="5">
    <location>
        <begin position="1"/>
        <end position="22"/>
    </location>
</feature>
<dbReference type="STRING" id="1314783.A0A165SHK2"/>
<feature type="chain" id="PRO_5007866430" evidence="5">
    <location>
        <begin position="23"/>
        <end position="491"/>
    </location>
</feature>
<sequence length="491" mass="50554">MHLLPVSLTVSCLLSLAVDTLAVPHPSIFTGAHMGLSRRAAKRRSPDEVAASLQKRKLALEAKYGIGHAKNRKRASGQNLITNEDADSSYFGSLAIGTPAVSFDIILDTGSSDLWVASSETTGASTNIPSGIATFDSASSSTFKSLNQSFSITYDSGEAQGTLAEDTVQMAGFAVSSQVFATVSEVSSNVLSAPVSGLMGLAWQAIASSGATPFWQALAASNTTLTDGLFAVQLTRYNNDSKVTALEPGGTFTLGAVNQSLYTGEIDYQDIPTGEVGYWIQQITGLTVNGDAVSVGTGSDAYAAIDTGTTLVGGPSDVISAIYSKISGAQAGTGSLEGYWTYPCSQEVTVALKFGDSSISWPISSDDFEFESADSSGSTCIGAFFEVDNTGTTAPAWIVGDTFLKNVYSVFKYDPPSVGFAKLSSTALAMNGVSAPAPSATIGSVQAEVSATGTVDTGANRESSAALPMRSSVGVGLLTVVATTLFASLLL</sequence>
<dbReference type="EMBL" id="KV429043">
    <property type="protein sequence ID" value="KZT72002.1"/>
    <property type="molecule type" value="Genomic_DNA"/>
</dbReference>
<keyword evidence="4 7" id="KW-0645">Protease</keyword>
<dbReference type="PROSITE" id="PS51767">
    <property type="entry name" value="PEPTIDASE_A1"/>
    <property type="match status" value="1"/>
</dbReference>
<evidence type="ECO:0000256" key="1">
    <source>
        <dbReference type="ARBA" id="ARBA00007447"/>
    </source>
</evidence>
<feature type="active site" evidence="3">
    <location>
        <position position="306"/>
    </location>
</feature>
<accession>A0A165SHK2</accession>
<keyword evidence="2 4" id="KW-0064">Aspartyl protease</keyword>
<organism evidence="7 8">
    <name type="scientific">Daedalea quercina L-15889</name>
    <dbReference type="NCBI Taxonomy" id="1314783"/>
    <lineage>
        <taxon>Eukaryota</taxon>
        <taxon>Fungi</taxon>
        <taxon>Dikarya</taxon>
        <taxon>Basidiomycota</taxon>
        <taxon>Agaricomycotina</taxon>
        <taxon>Agaricomycetes</taxon>
        <taxon>Polyporales</taxon>
        <taxon>Fomitopsis</taxon>
    </lineage>
</organism>